<dbReference type="Proteomes" id="UP001597041">
    <property type="component" value="Unassembled WGS sequence"/>
</dbReference>
<reference evidence="2" key="1">
    <citation type="journal article" date="2019" name="Int. J. Syst. Evol. Microbiol.">
        <title>The Global Catalogue of Microorganisms (GCM) 10K type strain sequencing project: providing services to taxonomists for standard genome sequencing and annotation.</title>
        <authorList>
            <consortium name="The Broad Institute Genomics Platform"/>
            <consortium name="The Broad Institute Genome Sequencing Center for Infectious Disease"/>
            <person name="Wu L."/>
            <person name="Ma J."/>
        </authorList>
    </citation>
    <scope>NUCLEOTIDE SEQUENCE [LARGE SCALE GENOMIC DNA]</scope>
    <source>
        <strain evidence="2">CCUG 56608</strain>
    </source>
</reference>
<evidence type="ECO:0000313" key="1">
    <source>
        <dbReference type="EMBL" id="MFD1065875.1"/>
    </source>
</evidence>
<proteinExistence type="predicted"/>
<dbReference type="Pfam" id="PF10842">
    <property type="entry name" value="DUF2642"/>
    <property type="match status" value="1"/>
</dbReference>
<dbReference type="RefSeq" id="WP_379591464.1">
    <property type="nucleotide sequence ID" value="NZ_JBHTKK010000006.1"/>
</dbReference>
<sequence length="133" mass="14471">MANLTDRQRRLLSLLNQLSQNVVTTNSANDTNNDSTLSNNFSLNLPGFSLDADHNLNLGFGNWGGRKPSPPSTPTNIREVLLSLVNEQVQVTTPFDTISGTLIAVQDDYVVIIEASGAQALVRIEKIEFVSNS</sequence>
<dbReference type="EMBL" id="JBHTKK010000006">
    <property type="protein sequence ID" value="MFD1065875.1"/>
    <property type="molecule type" value="Genomic_DNA"/>
</dbReference>
<organism evidence="1 2">
    <name type="scientific">Oceanobacillus locisalsi</name>
    <dbReference type="NCBI Taxonomy" id="546107"/>
    <lineage>
        <taxon>Bacteria</taxon>
        <taxon>Bacillati</taxon>
        <taxon>Bacillota</taxon>
        <taxon>Bacilli</taxon>
        <taxon>Bacillales</taxon>
        <taxon>Bacillaceae</taxon>
        <taxon>Oceanobacillus</taxon>
    </lineage>
</organism>
<dbReference type="InterPro" id="IPR020139">
    <property type="entry name" value="DUF2642"/>
</dbReference>
<accession>A0ABW3NHA5</accession>
<comment type="caution">
    <text evidence="1">The sequence shown here is derived from an EMBL/GenBank/DDBJ whole genome shotgun (WGS) entry which is preliminary data.</text>
</comment>
<evidence type="ECO:0000313" key="2">
    <source>
        <dbReference type="Proteomes" id="UP001597041"/>
    </source>
</evidence>
<keyword evidence="2" id="KW-1185">Reference proteome</keyword>
<name>A0ABW3NHA5_9BACI</name>
<gene>
    <name evidence="1" type="ORF">ACFQ19_07540</name>
</gene>
<protein>
    <submittedName>
        <fullName evidence="1">DUF2642 domain-containing protein</fullName>
    </submittedName>
</protein>